<dbReference type="AlphaFoldDB" id="B3S107"/>
<evidence type="ECO:0000256" key="1">
    <source>
        <dbReference type="ARBA" id="ARBA00009431"/>
    </source>
</evidence>
<comment type="similarity">
    <text evidence="1">Belongs to the peptidase S10 family.</text>
</comment>
<evidence type="ECO:0000256" key="5">
    <source>
        <dbReference type="ARBA" id="ARBA00022801"/>
    </source>
</evidence>
<keyword evidence="4 7" id="KW-0732">Signal</keyword>
<dbReference type="GO" id="GO:0004185">
    <property type="term" value="F:serine-type carboxypeptidase activity"/>
    <property type="evidence" value="ECO:0000318"/>
    <property type="project" value="GO_Central"/>
</dbReference>
<evidence type="ECO:0008006" key="10">
    <source>
        <dbReference type="Google" id="ProtNLM"/>
    </source>
</evidence>
<keyword evidence="2" id="KW-0121">Carboxypeptidase</keyword>
<keyword evidence="5" id="KW-0378">Hydrolase</keyword>
<keyword evidence="6" id="KW-0325">Glycoprotein</keyword>
<evidence type="ECO:0000256" key="2">
    <source>
        <dbReference type="ARBA" id="ARBA00022645"/>
    </source>
</evidence>
<proteinExistence type="inferred from homology"/>
<dbReference type="eggNOG" id="KOG1283">
    <property type="taxonomic scope" value="Eukaryota"/>
</dbReference>
<dbReference type="PRINTS" id="PR00724">
    <property type="entry name" value="CRBOXYPTASEC"/>
</dbReference>
<evidence type="ECO:0000256" key="4">
    <source>
        <dbReference type="ARBA" id="ARBA00022729"/>
    </source>
</evidence>
<dbReference type="InterPro" id="IPR001563">
    <property type="entry name" value="Peptidase_S10"/>
</dbReference>
<dbReference type="Pfam" id="PF00450">
    <property type="entry name" value="Peptidase_S10"/>
    <property type="match status" value="1"/>
</dbReference>
<evidence type="ECO:0000256" key="6">
    <source>
        <dbReference type="ARBA" id="ARBA00023180"/>
    </source>
</evidence>
<keyword evidence="9" id="KW-1185">Reference proteome</keyword>
<dbReference type="OrthoDB" id="443318at2759"/>
<evidence type="ECO:0000256" key="7">
    <source>
        <dbReference type="SAM" id="SignalP"/>
    </source>
</evidence>
<feature type="signal peptide" evidence="7">
    <location>
        <begin position="1"/>
        <end position="31"/>
    </location>
</feature>
<dbReference type="Proteomes" id="UP000009022">
    <property type="component" value="Unassembled WGS sequence"/>
</dbReference>
<name>B3S107_TRIAD</name>
<dbReference type="KEGG" id="tad:TRIADDRAFT_27354"/>
<evidence type="ECO:0000256" key="3">
    <source>
        <dbReference type="ARBA" id="ARBA00022670"/>
    </source>
</evidence>
<dbReference type="SUPFAM" id="SSF53474">
    <property type="entry name" value="alpha/beta-Hydrolases"/>
    <property type="match status" value="1"/>
</dbReference>
<dbReference type="InterPro" id="IPR029058">
    <property type="entry name" value="AB_hydrolase_fold"/>
</dbReference>
<feature type="chain" id="PRO_5002797133" description="AB hydrolase-1 domain-containing protein" evidence="7">
    <location>
        <begin position="32"/>
        <end position="457"/>
    </location>
</feature>
<gene>
    <name evidence="8" type="ORF">TRIADDRAFT_27354</name>
</gene>
<dbReference type="PANTHER" id="PTHR11802:SF3">
    <property type="entry name" value="RETINOID-INDUCIBLE SERINE CARBOXYPEPTIDASE"/>
    <property type="match status" value="1"/>
</dbReference>
<dbReference type="CTD" id="6755277"/>
<dbReference type="PhylomeDB" id="B3S107"/>
<dbReference type="EMBL" id="DS985247">
    <property type="protein sequence ID" value="EDV23154.1"/>
    <property type="molecule type" value="Genomic_DNA"/>
</dbReference>
<organism evidence="8 9">
    <name type="scientific">Trichoplax adhaerens</name>
    <name type="common">Trichoplax reptans</name>
    <dbReference type="NCBI Taxonomy" id="10228"/>
    <lineage>
        <taxon>Eukaryota</taxon>
        <taxon>Metazoa</taxon>
        <taxon>Placozoa</taxon>
        <taxon>Uniplacotomia</taxon>
        <taxon>Trichoplacea</taxon>
        <taxon>Trichoplacidae</taxon>
        <taxon>Trichoplax</taxon>
    </lineage>
</organism>
<keyword evidence="3" id="KW-0645">Protease</keyword>
<dbReference type="GO" id="GO:0006508">
    <property type="term" value="P:proteolysis"/>
    <property type="evidence" value="ECO:0007669"/>
    <property type="project" value="UniProtKB-KW"/>
</dbReference>
<sequence length="457" mass="51663">MLLRHQNPAKVIYKAVQFLLAVITVAASIRAGTPNIVKEGADTLVNKNTHIPTDLLGKKWSYVTVRPGVHMFWWYYPCRNSFKTKSQQIPLVIWLQGGPGEAASGMGNFLEIGPYDMHWRTRNTTWANKVHLLFIDSPVGTGFSYADDLSLYARDEHQIATDLFSVLRDFYSAVPDMHQLPLYIFGQSYGGKMAVSFASLLTQAIADTRIQCNLTGIGLFDPLISPIDTVTSYIDYYKAFSLMDDNEAKLAHEYVYKITQLINKQQFDQASTTLIRLLTYIVDATGLVDVYNVLRHVDHNPFTPSHRINNSSEEVLLSQLMNGPIRNALGNIPQNLTWYPGNGQVYQILGNDIMQSVTDKIDGLLSDNITVAVFTGQFDGLTNTIGTQAWIDKLKWSDLYQYQQIDKVPIYDQDNIIAFTKSYKQFSYHWILNAGHYAIRDAPDTTFTLFQKVIGVL</sequence>
<evidence type="ECO:0000313" key="8">
    <source>
        <dbReference type="EMBL" id="EDV23154.1"/>
    </source>
</evidence>
<protein>
    <recommendedName>
        <fullName evidence="10">AB hydrolase-1 domain-containing protein</fullName>
    </recommendedName>
</protein>
<reference evidence="8 9" key="1">
    <citation type="journal article" date="2008" name="Nature">
        <title>The Trichoplax genome and the nature of placozoans.</title>
        <authorList>
            <person name="Srivastava M."/>
            <person name="Begovic E."/>
            <person name="Chapman J."/>
            <person name="Putnam N.H."/>
            <person name="Hellsten U."/>
            <person name="Kawashima T."/>
            <person name="Kuo A."/>
            <person name="Mitros T."/>
            <person name="Salamov A."/>
            <person name="Carpenter M.L."/>
            <person name="Signorovitch A.Y."/>
            <person name="Moreno M.A."/>
            <person name="Kamm K."/>
            <person name="Grimwood J."/>
            <person name="Schmutz J."/>
            <person name="Shapiro H."/>
            <person name="Grigoriev I.V."/>
            <person name="Buss L.W."/>
            <person name="Schierwater B."/>
            <person name="Dellaporta S.L."/>
            <person name="Rokhsar D.S."/>
        </authorList>
    </citation>
    <scope>NUCLEOTIDE SEQUENCE [LARGE SCALE GENOMIC DNA]</scope>
    <source>
        <strain evidence="8 9">Grell-BS-1999</strain>
    </source>
</reference>
<evidence type="ECO:0000313" key="9">
    <source>
        <dbReference type="Proteomes" id="UP000009022"/>
    </source>
</evidence>
<accession>B3S107</accession>
<dbReference type="Gene3D" id="3.40.50.1820">
    <property type="entry name" value="alpha/beta hydrolase"/>
    <property type="match status" value="1"/>
</dbReference>
<dbReference type="GeneID" id="6755277"/>
<dbReference type="PANTHER" id="PTHR11802">
    <property type="entry name" value="SERINE PROTEASE FAMILY S10 SERINE CARBOXYPEPTIDASE"/>
    <property type="match status" value="1"/>
</dbReference>
<dbReference type="RefSeq" id="XP_002114064.1">
    <property type="nucleotide sequence ID" value="XM_002114028.1"/>
</dbReference>
<dbReference type="InParanoid" id="B3S107"/>
<dbReference type="OMA" id="SHYTERP"/>
<dbReference type="HOGENOM" id="CLU_008523_1_0_1"/>